<evidence type="ECO:0000313" key="2">
    <source>
        <dbReference type="EMBL" id="TNV81208.1"/>
    </source>
</evidence>
<feature type="coiled-coil region" evidence="1">
    <location>
        <begin position="254"/>
        <end position="281"/>
    </location>
</feature>
<dbReference type="Proteomes" id="UP000785679">
    <property type="component" value="Unassembled WGS sequence"/>
</dbReference>
<dbReference type="AlphaFoldDB" id="A0A8J8NU75"/>
<gene>
    <name evidence="2" type="ORF">FGO68_gene14497</name>
</gene>
<sequence length="629" mass="72850">MGNYFIRRPAYDAVLPLWSTRQKQKFKLLKRERFSIGKVHAKFLILEILSYSEWQDVSAKRLTSISQVSYNFLIKNYTYFKRIVPYSLASIQLSSIKFLKKASLSHPMRLEKISLYNVPSQNFVNVFTPAGLNLLRFDSWVLDPYTLKNLNVKNADLRGFNFNEIIITKVTKMKGFVEQLPFLPQNIRKLKISDDVNSFNIIDDSYMPRGFSPIIVEELTLEVLYFENIRILLDYVKPKKVLNIKFMEAGRTDLSKLSRLLRDLDLELKRLTIDMEEADINEDFNVLQCMNFINFRTVSLKWITVTVDSNTKKNLENLRNYGYLKNKEECAIKVELKEFQQYQEMFLQSGFKNYIFTLNFDPIEIPQFSHSSSFDGSIKLVFEITHAHFLDQITIMIFNAFPYLKTLEIQYLEGNLIYESHALTKDEPFYLQNLTTDKSIFSAKVKYYSTLITKASHSLKKLIINRYVTPPEGQRGMLQAAGTCHNLTDLIIQSTYSPSVTSLTSIPQIELDAISRLHNLQVLVICDTPADSGITSFIKKAFIQCTLPNLQVLYLNIYIDNPAEVFFPWHPSLLQLSLVQVGQKPLSARDAYEIVKSKKYGFRLEAQFANMEEAIVLCPRAVLLPFISK</sequence>
<dbReference type="EMBL" id="RRYP01006427">
    <property type="protein sequence ID" value="TNV81208.1"/>
    <property type="molecule type" value="Genomic_DNA"/>
</dbReference>
<proteinExistence type="predicted"/>
<name>A0A8J8NU75_HALGN</name>
<dbReference type="SUPFAM" id="SSF52047">
    <property type="entry name" value="RNI-like"/>
    <property type="match status" value="1"/>
</dbReference>
<protein>
    <submittedName>
        <fullName evidence="2">Uncharacterized protein</fullName>
    </submittedName>
</protein>
<comment type="caution">
    <text evidence="2">The sequence shown here is derived from an EMBL/GenBank/DDBJ whole genome shotgun (WGS) entry which is preliminary data.</text>
</comment>
<reference evidence="2" key="1">
    <citation type="submission" date="2019-06" db="EMBL/GenBank/DDBJ databases">
        <authorList>
            <person name="Zheng W."/>
        </authorList>
    </citation>
    <scope>NUCLEOTIDE SEQUENCE</scope>
    <source>
        <strain evidence="2">QDHG01</strain>
    </source>
</reference>
<accession>A0A8J8NU75</accession>
<keyword evidence="3" id="KW-1185">Reference proteome</keyword>
<keyword evidence="1" id="KW-0175">Coiled coil</keyword>
<evidence type="ECO:0000256" key="1">
    <source>
        <dbReference type="SAM" id="Coils"/>
    </source>
</evidence>
<organism evidence="2 3">
    <name type="scientific">Halteria grandinella</name>
    <dbReference type="NCBI Taxonomy" id="5974"/>
    <lineage>
        <taxon>Eukaryota</taxon>
        <taxon>Sar</taxon>
        <taxon>Alveolata</taxon>
        <taxon>Ciliophora</taxon>
        <taxon>Intramacronucleata</taxon>
        <taxon>Spirotrichea</taxon>
        <taxon>Stichotrichia</taxon>
        <taxon>Sporadotrichida</taxon>
        <taxon>Halteriidae</taxon>
        <taxon>Halteria</taxon>
    </lineage>
</organism>
<evidence type="ECO:0000313" key="3">
    <source>
        <dbReference type="Proteomes" id="UP000785679"/>
    </source>
</evidence>